<keyword evidence="8" id="KW-0170">Cobalt</keyword>
<evidence type="ECO:0000256" key="8">
    <source>
        <dbReference type="ARBA" id="ARBA00023285"/>
    </source>
</evidence>
<reference evidence="19" key="1">
    <citation type="journal article" date="2021" name="PeerJ">
        <title>Extensive microbial diversity within the chicken gut microbiome revealed by metagenomics and culture.</title>
        <authorList>
            <person name="Gilroy R."/>
            <person name="Ravi A."/>
            <person name="Getino M."/>
            <person name="Pursley I."/>
            <person name="Horton D.L."/>
            <person name="Alikhan N.F."/>
            <person name="Baker D."/>
            <person name="Gharbi K."/>
            <person name="Hall N."/>
            <person name="Watson M."/>
            <person name="Adriaenssens E.M."/>
            <person name="Foster-Nyarko E."/>
            <person name="Jarju S."/>
            <person name="Secka A."/>
            <person name="Antonio M."/>
            <person name="Oren A."/>
            <person name="Chaudhuri R.R."/>
            <person name="La Ragione R."/>
            <person name="Hildebrand F."/>
            <person name="Pallen M.J."/>
        </authorList>
    </citation>
    <scope>NUCLEOTIDE SEQUENCE</scope>
    <source>
        <strain evidence="19">CHK183-5548</strain>
    </source>
</reference>
<evidence type="ECO:0000256" key="5">
    <source>
        <dbReference type="ARBA" id="ARBA00022801"/>
    </source>
</evidence>
<dbReference type="InterPro" id="IPR011650">
    <property type="entry name" value="Peptidase_M20_dimer"/>
</dbReference>
<reference evidence="19" key="2">
    <citation type="submission" date="2021-04" db="EMBL/GenBank/DDBJ databases">
        <authorList>
            <person name="Gilroy R."/>
        </authorList>
    </citation>
    <scope>NUCLEOTIDE SEQUENCE</scope>
    <source>
        <strain evidence="19">CHK183-5548</strain>
    </source>
</reference>
<dbReference type="EMBL" id="DWWL01000072">
    <property type="protein sequence ID" value="HJC48609.1"/>
    <property type="molecule type" value="Genomic_DNA"/>
</dbReference>
<evidence type="ECO:0000256" key="10">
    <source>
        <dbReference type="ARBA" id="ARBA00038976"/>
    </source>
</evidence>
<dbReference type="FunFam" id="3.40.630.10:FF:000018">
    <property type="entry name" value="Aminoacyl-histidine dipeptidase PepD"/>
    <property type="match status" value="1"/>
</dbReference>
<dbReference type="GO" id="GO:0005829">
    <property type="term" value="C:cytosol"/>
    <property type="evidence" value="ECO:0007669"/>
    <property type="project" value="TreeGrafter"/>
</dbReference>
<dbReference type="Pfam" id="PF07687">
    <property type="entry name" value="M20_dimer"/>
    <property type="match status" value="1"/>
</dbReference>
<comment type="caution">
    <text evidence="19">The sequence shown here is derived from an EMBL/GenBank/DDBJ whole genome shotgun (WGS) entry which is preliminary data.</text>
</comment>
<comment type="cofactor">
    <cofactor evidence="1">
        <name>Co(2+)</name>
        <dbReference type="ChEBI" id="CHEBI:48828"/>
    </cofactor>
</comment>
<evidence type="ECO:0000256" key="17">
    <source>
        <dbReference type="ARBA" id="ARBA00078074"/>
    </source>
</evidence>
<evidence type="ECO:0000313" key="19">
    <source>
        <dbReference type="EMBL" id="HJC48609.1"/>
    </source>
</evidence>
<evidence type="ECO:0000256" key="15">
    <source>
        <dbReference type="ARBA" id="ARBA00076004"/>
    </source>
</evidence>
<dbReference type="InterPro" id="IPR001160">
    <property type="entry name" value="Peptidase_M20C"/>
</dbReference>
<comment type="catalytic activity">
    <reaction evidence="9">
        <text>Hydrolysis of dipeptides, preferentially hydrophobic dipeptides including prolyl amino acids.</text>
        <dbReference type="EC" id="3.4.13.18"/>
    </reaction>
</comment>
<gene>
    <name evidence="19" type="primary">pepD</name>
    <name evidence="19" type="ORF">IAA04_11205</name>
</gene>
<protein>
    <recommendedName>
        <fullName evidence="13">Cytosol non-specific dipeptidase</fullName>
        <ecNumber evidence="10">3.4.13.18</ecNumber>
    </recommendedName>
    <alternativeName>
        <fullName evidence="16">Aminoacyl-histidine dipeptidase</fullName>
    </alternativeName>
    <alternativeName>
        <fullName evidence="15">Beta-alanyl-histidine dipeptidase</fullName>
    </alternativeName>
    <alternativeName>
        <fullName evidence="14">Carnosinase</fullName>
    </alternativeName>
    <alternativeName>
        <fullName evidence="11">Peptidase D</fullName>
    </alternativeName>
    <alternativeName>
        <fullName evidence="17">Xaa-His dipeptidase</fullName>
    </alternativeName>
</protein>
<dbReference type="PIRSF" id="PIRSF016599">
    <property type="entry name" value="Xaa-His_dipept"/>
    <property type="match status" value="1"/>
</dbReference>
<dbReference type="EC" id="3.4.13.18" evidence="10"/>
<dbReference type="Gene3D" id="3.40.630.10">
    <property type="entry name" value="Zn peptidases"/>
    <property type="match status" value="2"/>
</dbReference>
<dbReference type="PANTHER" id="PTHR43501:SF1">
    <property type="entry name" value="CYTOSOL NON-SPECIFIC DIPEPTIDASE"/>
    <property type="match status" value="1"/>
</dbReference>
<evidence type="ECO:0000256" key="1">
    <source>
        <dbReference type="ARBA" id="ARBA00001941"/>
    </source>
</evidence>
<dbReference type="PRINTS" id="PR00934">
    <property type="entry name" value="XHISDIPTASE"/>
</dbReference>
<keyword evidence="3" id="KW-0645">Protease</keyword>
<evidence type="ECO:0000256" key="7">
    <source>
        <dbReference type="ARBA" id="ARBA00023049"/>
    </source>
</evidence>
<comment type="similarity">
    <text evidence="12">Belongs to the peptidase M20C family.</text>
</comment>
<comment type="cofactor">
    <cofactor evidence="2">
        <name>Zn(2+)</name>
        <dbReference type="ChEBI" id="CHEBI:29105"/>
    </cofactor>
</comment>
<evidence type="ECO:0000256" key="3">
    <source>
        <dbReference type="ARBA" id="ARBA00022670"/>
    </source>
</evidence>
<dbReference type="GO" id="GO:0006508">
    <property type="term" value="P:proteolysis"/>
    <property type="evidence" value="ECO:0007669"/>
    <property type="project" value="UniProtKB-KW"/>
</dbReference>
<evidence type="ECO:0000259" key="18">
    <source>
        <dbReference type="Pfam" id="PF07687"/>
    </source>
</evidence>
<dbReference type="PANTHER" id="PTHR43501">
    <property type="entry name" value="CYTOSOL NON-SPECIFIC DIPEPTIDASE"/>
    <property type="match status" value="1"/>
</dbReference>
<dbReference type="InterPro" id="IPR002933">
    <property type="entry name" value="Peptidase_M20"/>
</dbReference>
<dbReference type="Pfam" id="PF01546">
    <property type="entry name" value="Peptidase_M20"/>
    <property type="match status" value="1"/>
</dbReference>
<evidence type="ECO:0000256" key="2">
    <source>
        <dbReference type="ARBA" id="ARBA00001947"/>
    </source>
</evidence>
<keyword evidence="19" id="KW-0224">Dipeptidase</keyword>
<evidence type="ECO:0000256" key="12">
    <source>
        <dbReference type="ARBA" id="ARBA00061423"/>
    </source>
</evidence>
<organism evidence="19 20">
    <name type="scientific">Candidatus Lachnoclostridium pullistercoris</name>
    <dbReference type="NCBI Taxonomy" id="2838632"/>
    <lineage>
        <taxon>Bacteria</taxon>
        <taxon>Bacillati</taxon>
        <taxon>Bacillota</taxon>
        <taxon>Clostridia</taxon>
        <taxon>Lachnospirales</taxon>
        <taxon>Lachnospiraceae</taxon>
    </lineage>
</organism>
<keyword evidence="4" id="KW-0479">Metal-binding</keyword>
<keyword evidence="6" id="KW-0862">Zinc</keyword>
<evidence type="ECO:0000256" key="4">
    <source>
        <dbReference type="ARBA" id="ARBA00022723"/>
    </source>
</evidence>
<evidence type="ECO:0000256" key="11">
    <source>
        <dbReference type="ARBA" id="ARBA00044252"/>
    </source>
</evidence>
<dbReference type="AlphaFoldDB" id="A0A9D2PG47"/>
<dbReference type="Proteomes" id="UP000823883">
    <property type="component" value="Unassembled WGS sequence"/>
</dbReference>
<feature type="domain" description="Peptidase M20 dimerisation" evidence="18">
    <location>
        <begin position="209"/>
        <end position="292"/>
    </location>
</feature>
<evidence type="ECO:0000313" key="20">
    <source>
        <dbReference type="Proteomes" id="UP000823883"/>
    </source>
</evidence>
<dbReference type="GO" id="GO:0070573">
    <property type="term" value="F:metallodipeptidase activity"/>
    <property type="evidence" value="ECO:0007669"/>
    <property type="project" value="TreeGrafter"/>
</dbReference>
<evidence type="ECO:0000256" key="13">
    <source>
        <dbReference type="ARBA" id="ARBA00071271"/>
    </source>
</evidence>
<dbReference type="FunFam" id="3.40.630.10:FF:000015">
    <property type="entry name" value="Aminoacyl-histidine dipeptidase PepD"/>
    <property type="match status" value="1"/>
</dbReference>
<dbReference type="NCBIfam" id="TIGR01893">
    <property type="entry name" value="aa-his-dipept"/>
    <property type="match status" value="1"/>
</dbReference>
<keyword evidence="7" id="KW-0482">Metalloprotease</keyword>
<keyword evidence="5 19" id="KW-0378">Hydrolase</keyword>
<evidence type="ECO:0000256" key="6">
    <source>
        <dbReference type="ARBA" id="ARBA00022833"/>
    </source>
</evidence>
<proteinExistence type="inferred from homology"/>
<sequence length="484" mass="52186">MDYVTKGYEPADALQYFEEISAIPRGSENEAGVADYICEFAKAHGLEYYRDEANNVIVKKPGSKGCENVPPLMLQGHTDMVCVKLPDVEHDFTKDPIELEIKDGWLTAKGTTLGADDGMAVAYMLAFLAKEDYVHPPLECVFTSMEEIGLLGAMAIDAGKLSAHRLINMDGGTSSENISVVSCAGGQVYNFRRTPAWEKAEGEALSFKIRGLLGGHSAGVMHLGRGNGLKLMARILAAVGKNMPVSLASFTGGAKMNAIVSEADAVIVVPAGKAAEAEKTAEKIAAEIKEELSVSDPGFAFICEKAEADQVMTAEDSKALITFLQLLPDGIRKMSQEIKDLVVCSSNVGILTMDGDTIDICDCIRSSEDGLKVTISEEMEALAALTGFEAVKGTGFGGWKYDAGSKLRALCADLYEKMYGKKMEFEATHGGLECGEFKSKIPDLDIMVVAPCAKEAHTPEESLNLESFNRIYQYLLAVFEELCK</sequence>
<dbReference type="SUPFAM" id="SSF53187">
    <property type="entry name" value="Zn-dependent exopeptidases"/>
    <property type="match status" value="1"/>
</dbReference>
<accession>A0A9D2PG47</accession>
<evidence type="ECO:0000256" key="16">
    <source>
        <dbReference type="ARBA" id="ARBA00077688"/>
    </source>
</evidence>
<dbReference type="GO" id="GO:0046872">
    <property type="term" value="F:metal ion binding"/>
    <property type="evidence" value="ECO:0007669"/>
    <property type="project" value="UniProtKB-KW"/>
</dbReference>
<evidence type="ECO:0000256" key="9">
    <source>
        <dbReference type="ARBA" id="ARBA00036421"/>
    </source>
</evidence>
<evidence type="ECO:0000256" key="14">
    <source>
        <dbReference type="ARBA" id="ARBA00075285"/>
    </source>
</evidence>
<name>A0A9D2PG47_9FIRM</name>